<feature type="region of interest" description="Disordered" evidence="1">
    <location>
        <begin position="9"/>
        <end position="40"/>
    </location>
</feature>
<organism evidence="2 3">
    <name type="scientific">Arabis nemorensis</name>
    <dbReference type="NCBI Taxonomy" id="586526"/>
    <lineage>
        <taxon>Eukaryota</taxon>
        <taxon>Viridiplantae</taxon>
        <taxon>Streptophyta</taxon>
        <taxon>Embryophyta</taxon>
        <taxon>Tracheophyta</taxon>
        <taxon>Spermatophyta</taxon>
        <taxon>Magnoliopsida</taxon>
        <taxon>eudicotyledons</taxon>
        <taxon>Gunneridae</taxon>
        <taxon>Pentapetalae</taxon>
        <taxon>rosids</taxon>
        <taxon>malvids</taxon>
        <taxon>Brassicales</taxon>
        <taxon>Brassicaceae</taxon>
        <taxon>Arabideae</taxon>
        <taxon>Arabis</taxon>
    </lineage>
</organism>
<proteinExistence type="predicted"/>
<sequence>MIKRIIKKVGGLKRGQGRNPGIGKGGGQAGGSGGAGAFPEAREHFQTFINEIKEKLRPIAIDDTNITDYLPKNYSIRL</sequence>
<keyword evidence="3" id="KW-1185">Reference proteome</keyword>
<feature type="compositionally biased region" description="Gly residues" evidence="1">
    <location>
        <begin position="12"/>
        <end position="36"/>
    </location>
</feature>
<evidence type="ECO:0000313" key="3">
    <source>
        <dbReference type="Proteomes" id="UP000489600"/>
    </source>
</evidence>
<protein>
    <submittedName>
        <fullName evidence="2">Uncharacterized protein</fullName>
    </submittedName>
</protein>
<gene>
    <name evidence="2" type="ORF">ANE_LOCUS4726</name>
</gene>
<evidence type="ECO:0000313" key="2">
    <source>
        <dbReference type="EMBL" id="VVA94281.1"/>
    </source>
</evidence>
<dbReference type="AlphaFoldDB" id="A0A565AXY9"/>
<name>A0A565AXY9_9BRAS</name>
<accession>A0A565AXY9</accession>
<reference evidence="2" key="1">
    <citation type="submission" date="2019-07" db="EMBL/GenBank/DDBJ databases">
        <authorList>
            <person name="Dittberner H."/>
        </authorList>
    </citation>
    <scope>NUCLEOTIDE SEQUENCE [LARGE SCALE GENOMIC DNA]</scope>
</reference>
<dbReference type="EMBL" id="CABITT030000002">
    <property type="protein sequence ID" value="VVA94281.1"/>
    <property type="molecule type" value="Genomic_DNA"/>
</dbReference>
<comment type="caution">
    <text evidence="2">The sequence shown here is derived from an EMBL/GenBank/DDBJ whole genome shotgun (WGS) entry which is preliminary data.</text>
</comment>
<dbReference type="Proteomes" id="UP000489600">
    <property type="component" value="Unassembled WGS sequence"/>
</dbReference>
<evidence type="ECO:0000256" key="1">
    <source>
        <dbReference type="SAM" id="MobiDB-lite"/>
    </source>
</evidence>